<dbReference type="AlphaFoldDB" id="W9D637"/>
<accession>W9D637</accession>
<name>W9D637_9ACTN</name>
<evidence type="ECO:0000313" key="2">
    <source>
        <dbReference type="Proteomes" id="UP000035035"/>
    </source>
</evidence>
<keyword evidence="2" id="KW-1185">Reference proteome</keyword>
<dbReference type="HOGENOM" id="CLU_3310468_0_0_11"/>
<proteinExistence type="predicted"/>
<protein>
    <submittedName>
        <fullName evidence="1">Uncharacterized protein</fullName>
    </submittedName>
</protein>
<dbReference type="Proteomes" id="UP000035035">
    <property type="component" value="Unassembled WGS sequence"/>
</dbReference>
<dbReference type="EMBL" id="AYXO01000074">
    <property type="protein sequence ID" value="ETA04623.1"/>
    <property type="molecule type" value="Genomic_DNA"/>
</dbReference>
<organism evidence="1 2">
    <name type="scientific">Gordonia alkanivorans CGMCC 6845</name>
    <dbReference type="NCBI Taxonomy" id="1423140"/>
    <lineage>
        <taxon>Bacteria</taxon>
        <taxon>Bacillati</taxon>
        <taxon>Actinomycetota</taxon>
        <taxon>Actinomycetes</taxon>
        <taxon>Mycobacteriales</taxon>
        <taxon>Gordoniaceae</taxon>
        <taxon>Gordonia</taxon>
    </lineage>
</organism>
<reference evidence="1 2" key="1">
    <citation type="journal article" date="2014" name="Genome Announc.">
        <title>Draft Genome Sequence of Gordonia alkanivorans Strain CGMCC6845, a Halotolerant Hydrocarbon-Degrading Bacterium.</title>
        <authorList>
            <person name="Wang X."/>
            <person name="Jin D."/>
            <person name="Zhou L."/>
            <person name="Wu L."/>
            <person name="An W."/>
            <person name="Zhao L."/>
        </authorList>
    </citation>
    <scope>NUCLEOTIDE SEQUENCE [LARGE SCALE GENOMIC DNA]</scope>
    <source>
        <strain evidence="1 2">CGMCC 6845</strain>
    </source>
</reference>
<sequence length="39" mass="4344">MILQVCDPVSSGKYFILFHFEEHATCGSNDTAVVFHRGS</sequence>
<gene>
    <name evidence="1" type="ORF">V525_23095</name>
</gene>
<comment type="caution">
    <text evidence="1">The sequence shown here is derived from an EMBL/GenBank/DDBJ whole genome shotgun (WGS) entry which is preliminary data.</text>
</comment>
<evidence type="ECO:0000313" key="1">
    <source>
        <dbReference type="EMBL" id="ETA04623.1"/>
    </source>
</evidence>